<dbReference type="EMBL" id="AEMG01000009">
    <property type="protein sequence ID" value="EFW92196.1"/>
    <property type="molecule type" value="Genomic_DNA"/>
</dbReference>
<proteinExistence type="predicted"/>
<reference evidence="1 2" key="1">
    <citation type="journal article" date="2014" name="ISME J.">
        <title>Trehalose/2-sulfotrehalose biosynthesis and glycine-betaine uptake are widely spread mechanisms for osmoadaptation in the Halobacteriales.</title>
        <authorList>
            <person name="Youssef N.H."/>
            <person name="Savage-Ashlock K.N."/>
            <person name="McCully A.L."/>
            <person name="Luedtke B."/>
            <person name="Shaw E.I."/>
            <person name="Hoff W.D."/>
            <person name="Elshahed M.S."/>
        </authorList>
    </citation>
    <scope>NUCLEOTIDE SEQUENCE [LARGE SCALE GENOMIC DNA]</scope>
    <source>
        <strain evidence="1 2">DX253</strain>
    </source>
</reference>
<sequence length="55" mass="6525">MVSFVLLVGFGRPWSLVRYRDERTTSSAPHGLRHILPNRLRFEIFKSTYFVSKVR</sequence>
<dbReference type="Proteomes" id="UP000003751">
    <property type="component" value="Unassembled WGS sequence"/>
</dbReference>
<dbReference type="AlphaFoldDB" id="E7QUB7"/>
<evidence type="ECO:0000313" key="1">
    <source>
        <dbReference type="EMBL" id="EFW92196.1"/>
    </source>
</evidence>
<protein>
    <submittedName>
        <fullName evidence="1">Uncharacterized protein</fullName>
    </submittedName>
</protein>
<evidence type="ECO:0000313" key="2">
    <source>
        <dbReference type="Proteomes" id="UP000003751"/>
    </source>
</evidence>
<accession>E7QUB7</accession>
<comment type="caution">
    <text evidence="1">The sequence shown here is derived from an EMBL/GenBank/DDBJ whole genome shotgun (WGS) entry which is preliminary data.</text>
</comment>
<gene>
    <name evidence="1" type="ORF">ZOD2009_11985</name>
</gene>
<organism evidence="1 2">
    <name type="scientific">Haladaptatus paucihalophilus DX253</name>
    <dbReference type="NCBI Taxonomy" id="797209"/>
    <lineage>
        <taxon>Archaea</taxon>
        <taxon>Methanobacteriati</taxon>
        <taxon>Methanobacteriota</taxon>
        <taxon>Stenosarchaea group</taxon>
        <taxon>Halobacteria</taxon>
        <taxon>Halobacteriales</taxon>
        <taxon>Haladaptataceae</taxon>
        <taxon>Haladaptatus</taxon>
    </lineage>
</organism>
<name>E7QUB7_HALPU</name>